<protein>
    <recommendedName>
        <fullName evidence="1">DUF362 domain-containing protein</fullName>
    </recommendedName>
</protein>
<reference evidence="2" key="1">
    <citation type="journal article" date="2015" name="Nature">
        <title>Complex archaea that bridge the gap between prokaryotes and eukaryotes.</title>
        <authorList>
            <person name="Spang A."/>
            <person name="Saw J.H."/>
            <person name="Jorgensen S.L."/>
            <person name="Zaremba-Niedzwiedzka K."/>
            <person name="Martijn J."/>
            <person name="Lind A.E."/>
            <person name="van Eijk R."/>
            <person name="Schleper C."/>
            <person name="Guy L."/>
            <person name="Ettema T.J."/>
        </authorList>
    </citation>
    <scope>NUCLEOTIDE SEQUENCE</scope>
</reference>
<proteinExistence type="predicted"/>
<feature type="non-terminal residue" evidence="2">
    <location>
        <position position="1"/>
    </location>
</feature>
<dbReference type="AlphaFoldDB" id="A0A0F9G3L1"/>
<dbReference type="EMBL" id="LAZR01029996">
    <property type="protein sequence ID" value="KKL57917.1"/>
    <property type="molecule type" value="Genomic_DNA"/>
</dbReference>
<dbReference type="InterPro" id="IPR007160">
    <property type="entry name" value="DUF362"/>
</dbReference>
<comment type="caution">
    <text evidence="2">The sequence shown here is derived from an EMBL/GenBank/DDBJ whole genome shotgun (WGS) entry which is preliminary data.</text>
</comment>
<dbReference type="Pfam" id="PF04015">
    <property type="entry name" value="DUF362"/>
    <property type="match status" value="1"/>
</dbReference>
<organism evidence="2">
    <name type="scientific">marine sediment metagenome</name>
    <dbReference type="NCBI Taxonomy" id="412755"/>
    <lineage>
        <taxon>unclassified sequences</taxon>
        <taxon>metagenomes</taxon>
        <taxon>ecological metagenomes</taxon>
    </lineage>
</organism>
<feature type="domain" description="DUF362" evidence="1">
    <location>
        <begin position="5"/>
        <end position="68"/>
    </location>
</feature>
<evidence type="ECO:0000259" key="1">
    <source>
        <dbReference type="Pfam" id="PF04015"/>
    </source>
</evidence>
<name>A0A0F9G3L1_9ZZZZ</name>
<sequence length="111" mass="11976">GTIMPKSIMHSNLHKKIADLVTVLRSKMKFQIVDGIIGSNGSELGGKPIQMNLIIAGEDPVAVDRVGSKIMGFGLKKAKYLKFGEKKGLGTADLSQIDIIGSQIDDVYTKF</sequence>
<evidence type="ECO:0000313" key="2">
    <source>
        <dbReference type="EMBL" id="KKL57917.1"/>
    </source>
</evidence>
<gene>
    <name evidence="2" type="ORF">LCGC14_2230600</name>
</gene>
<accession>A0A0F9G3L1</accession>